<dbReference type="RefSeq" id="WP_184801432.1">
    <property type="nucleotide sequence ID" value="NZ_JACIIZ010000007.1"/>
</dbReference>
<keyword evidence="4" id="KW-1185">Reference proteome</keyword>
<proteinExistence type="predicted"/>
<dbReference type="EMBL" id="JACIIZ010000007">
    <property type="protein sequence ID" value="MBB6252228.1"/>
    <property type="molecule type" value="Genomic_DNA"/>
</dbReference>
<dbReference type="AlphaFoldDB" id="A0A7X0AY20"/>
<feature type="signal peptide" evidence="2">
    <location>
        <begin position="1"/>
        <end position="29"/>
    </location>
</feature>
<comment type="caution">
    <text evidence="3">The sequence shown here is derived from an EMBL/GenBank/DDBJ whole genome shotgun (WGS) entry which is preliminary data.</text>
</comment>
<protein>
    <recommendedName>
        <fullName evidence="5">Surface antigen domain-containing protein</fullName>
    </recommendedName>
</protein>
<reference evidence="3 4" key="1">
    <citation type="submission" date="2020-08" db="EMBL/GenBank/DDBJ databases">
        <title>Genomic Encyclopedia of Type Strains, Phase IV (KMG-IV): sequencing the most valuable type-strain genomes for metagenomic binning, comparative biology and taxonomic classification.</title>
        <authorList>
            <person name="Goeker M."/>
        </authorList>
    </citation>
    <scope>NUCLEOTIDE SEQUENCE [LARGE SCALE GENOMIC DNA]</scope>
    <source>
        <strain evidence="3 4">DSM 22198</strain>
    </source>
</reference>
<accession>A0A7X0AY20</accession>
<evidence type="ECO:0000256" key="1">
    <source>
        <dbReference type="SAM" id="MobiDB-lite"/>
    </source>
</evidence>
<sequence length="225" mass="25585">MRRLSFRALCSLTLAATVAFTAAAVPALAQDRWDDHRGDDHRGDDHRGDDHHRDDRRWDGRRGDDHRGPWAPQYGHFRDHDVFVYGRGPVIVPEFRRHMYRDVVVLRPFGVYYTGYGHYYRDVDAYRWLGLTAITLTLLDSLAEQQQRALEDAQIRATMAPVGQPIVWNDGNASGAVTTLRDGHTTDGQYCREFQQDVTIGGQTQQAYGTACQQPDGAWRVVADN</sequence>
<evidence type="ECO:0000313" key="3">
    <source>
        <dbReference type="EMBL" id="MBB6252228.1"/>
    </source>
</evidence>
<gene>
    <name evidence="3" type="ORF">FHS74_002788</name>
</gene>
<evidence type="ECO:0008006" key="5">
    <source>
        <dbReference type="Google" id="ProtNLM"/>
    </source>
</evidence>
<evidence type="ECO:0000313" key="4">
    <source>
        <dbReference type="Proteomes" id="UP000539175"/>
    </source>
</evidence>
<name>A0A7X0AY20_9PROT</name>
<feature type="region of interest" description="Disordered" evidence="1">
    <location>
        <begin position="35"/>
        <end position="64"/>
    </location>
</feature>
<feature type="chain" id="PRO_5030677617" description="Surface antigen domain-containing protein" evidence="2">
    <location>
        <begin position="30"/>
        <end position="225"/>
    </location>
</feature>
<organism evidence="3 4">
    <name type="scientific">Nitrospirillum iridis</name>
    <dbReference type="NCBI Taxonomy" id="765888"/>
    <lineage>
        <taxon>Bacteria</taxon>
        <taxon>Pseudomonadati</taxon>
        <taxon>Pseudomonadota</taxon>
        <taxon>Alphaproteobacteria</taxon>
        <taxon>Rhodospirillales</taxon>
        <taxon>Azospirillaceae</taxon>
        <taxon>Nitrospirillum</taxon>
    </lineage>
</organism>
<evidence type="ECO:0000256" key="2">
    <source>
        <dbReference type="SAM" id="SignalP"/>
    </source>
</evidence>
<dbReference type="Proteomes" id="UP000539175">
    <property type="component" value="Unassembled WGS sequence"/>
</dbReference>
<keyword evidence="2" id="KW-0732">Signal</keyword>